<feature type="compositionally biased region" description="Basic residues" evidence="1">
    <location>
        <begin position="322"/>
        <end position="331"/>
    </location>
</feature>
<feature type="region of interest" description="Disordered" evidence="1">
    <location>
        <begin position="312"/>
        <end position="331"/>
    </location>
</feature>
<proteinExistence type="predicted"/>
<feature type="compositionally biased region" description="Basic and acidic residues" evidence="1">
    <location>
        <begin position="36"/>
        <end position="46"/>
    </location>
</feature>
<feature type="compositionally biased region" description="Polar residues" evidence="1">
    <location>
        <begin position="210"/>
        <end position="220"/>
    </location>
</feature>
<protein>
    <submittedName>
        <fullName evidence="2">Uncharacterized protein</fullName>
    </submittedName>
</protein>
<name>A0A3P6QBS0_CYLGO</name>
<feature type="region of interest" description="Disordered" evidence="1">
    <location>
        <begin position="26"/>
        <end position="58"/>
    </location>
</feature>
<accession>A0A3P6QBS0</accession>
<feature type="region of interest" description="Disordered" evidence="1">
    <location>
        <begin position="203"/>
        <end position="277"/>
    </location>
</feature>
<feature type="compositionally biased region" description="Polar residues" evidence="1">
    <location>
        <begin position="47"/>
        <end position="58"/>
    </location>
</feature>
<evidence type="ECO:0000256" key="1">
    <source>
        <dbReference type="SAM" id="MobiDB-lite"/>
    </source>
</evidence>
<reference evidence="2 3" key="1">
    <citation type="submission" date="2018-11" db="EMBL/GenBank/DDBJ databases">
        <authorList>
            <consortium name="Pathogen Informatics"/>
        </authorList>
    </citation>
    <scope>NUCLEOTIDE SEQUENCE [LARGE SCALE GENOMIC DNA]</scope>
</reference>
<dbReference type="OrthoDB" id="5837155at2759"/>
<sequence length="388" mass="40878">MQSSVYVHFGTIRIERYQIVSVIDLGSPTPNGSNGEVREGLLKSDTGDTPSGTRSLAGTTPIRIVSAINHPREGVQSHRLPPGVRVVRGSTVSGASGVRSPTHHVRTVLGTGASHPGRMVSSGLLSSGAAGGIRSAPIRTVVGAGQGMRVVQQAGRTLIAVPSGSRLAATLSSVAARAAPVELTTTANNVPALSVVDVNRSKSTDKLNSDEQLSDGSVSTDIRESSVELNDESEVAVQHTNCSTGVNGSEASTSQHEESLVLSEPTSASEEKEMTGLTSSGMVTRRMTRGNGASIKAVDANQTVETLDMGCSRMDLPLAPPPRRRATKRPKYSLSTGELVRAQYILPPDQLPRRVSVPREENPLSLTEQARLSRRPIVVHSVIRSSKP</sequence>
<organism evidence="2 3">
    <name type="scientific">Cylicostephanus goldi</name>
    <name type="common">Nematode worm</name>
    <dbReference type="NCBI Taxonomy" id="71465"/>
    <lineage>
        <taxon>Eukaryota</taxon>
        <taxon>Metazoa</taxon>
        <taxon>Ecdysozoa</taxon>
        <taxon>Nematoda</taxon>
        <taxon>Chromadorea</taxon>
        <taxon>Rhabditida</taxon>
        <taxon>Rhabditina</taxon>
        <taxon>Rhabditomorpha</taxon>
        <taxon>Strongyloidea</taxon>
        <taxon>Strongylidae</taxon>
        <taxon>Cylicostephanus</taxon>
    </lineage>
</organism>
<evidence type="ECO:0000313" key="2">
    <source>
        <dbReference type="EMBL" id="VDK47332.1"/>
    </source>
</evidence>
<feature type="compositionally biased region" description="Polar residues" evidence="1">
    <location>
        <begin position="238"/>
        <end position="254"/>
    </location>
</feature>
<evidence type="ECO:0000313" key="3">
    <source>
        <dbReference type="Proteomes" id="UP000271889"/>
    </source>
</evidence>
<gene>
    <name evidence="2" type="ORF">CGOC_LOCUS1003</name>
</gene>
<dbReference type="EMBL" id="UYRV01001665">
    <property type="protein sequence ID" value="VDK47332.1"/>
    <property type="molecule type" value="Genomic_DNA"/>
</dbReference>
<dbReference type="AlphaFoldDB" id="A0A3P6QBS0"/>
<keyword evidence="3" id="KW-1185">Reference proteome</keyword>
<dbReference type="Proteomes" id="UP000271889">
    <property type="component" value="Unassembled WGS sequence"/>
</dbReference>